<dbReference type="InterPro" id="IPR036390">
    <property type="entry name" value="WH_DNA-bd_sf"/>
</dbReference>
<dbReference type="OrthoDB" id="6230630at2759"/>
<dbReference type="PROSITE" id="PS00658">
    <property type="entry name" value="FORK_HEAD_2"/>
    <property type="match status" value="1"/>
</dbReference>
<dbReference type="RefSeq" id="XP_038079081.1">
    <property type="nucleotide sequence ID" value="XM_038223153.1"/>
</dbReference>
<dbReference type="AlphaFoldDB" id="A0A914BTQ6"/>
<reference evidence="6" key="1">
    <citation type="submission" date="2022-11" db="UniProtKB">
        <authorList>
            <consortium name="EnsemblMetazoa"/>
        </authorList>
    </citation>
    <scope>IDENTIFICATION</scope>
</reference>
<feature type="DNA-binding region" description="Fork-head" evidence="3">
    <location>
        <begin position="58"/>
        <end position="162"/>
    </location>
</feature>
<evidence type="ECO:0000256" key="2">
    <source>
        <dbReference type="ARBA" id="ARBA00023242"/>
    </source>
</evidence>
<accession>A0A914BTQ6</accession>
<evidence type="ECO:0000259" key="5">
    <source>
        <dbReference type="PROSITE" id="PS50039"/>
    </source>
</evidence>
<feature type="compositionally biased region" description="Polar residues" evidence="4">
    <location>
        <begin position="226"/>
        <end position="236"/>
    </location>
</feature>
<dbReference type="PRINTS" id="PR00053">
    <property type="entry name" value="FORKHEAD"/>
</dbReference>
<dbReference type="GO" id="GO:0030154">
    <property type="term" value="P:cell differentiation"/>
    <property type="evidence" value="ECO:0007669"/>
    <property type="project" value="TreeGrafter"/>
</dbReference>
<dbReference type="InterPro" id="IPR036388">
    <property type="entry name" value="WH-like_DNA-bd_sf"/>
</dbReference>
<evidence type="ECO:0000256" key="4">
    <source>
        <dbReference type="SAM" id="MobiDB-lite"/>
    </source>
</evidence>
<dbReference type="OMA" id="RKHWKNS"/>
<keyword evidence="2 3" id="KW-0539">Nucleus</keyword>
<dbReference type="GO" id="GO:0005634">
    <property type="term" value="C:nucleus"/>
    <property type="evidence" value="ECO:0007669"/>
    <property type="project" value="UniProtKB-SubCell"/>
</dbReference>
<feature type="compositionally biased region" description="Basic residues" evidence="4">
    <location>
        <begin position="157"/>
        <end position="172"/>
    </location>
</feature>
<keyword evidence="1 3" id="KW-0238">DNA-binding</keyword>
<dbReference type="PANTHER" id="PTHR11829:SF343">
    <property type="entry name" value="FORK-HEAD DOMAIN-CONTAINING PROTEIN"/>
    <property type="match status" value="1"/>
</dbReference>
<dbReference type="GO" id="GO:0000978">
    <property type="term" value="F:RNA polymerase II cis-regulatory region sequence-specific DNA binding"/>
    <property type="evidence" value="ECO:0007669"/>
    <property type="project" value="TreeGrafter"/>
</dbReference>
<organism evidence="6 7">
    <name type="scientific">Patiria miniata</name>
    <name type="common">Bat star</name>
    <name type="synonym">Asterina miniata</name>
    <dbReference type="NCBI Taxonomy" id="46514"/>
    <lineage>
        <taxon>Eukaryota</taxon>
        <taxon>Metazoa</taxon>
        <taxon>Echinodermata</taxon>
        <taxon>Eleutherozoa</taxon>
        <taxon>Asterozoa</taxon>
        <taxon>Asteroidea</taxon>
        <taxon>Valvatacea</taxon>
        <taxon>Valvatida</taxon>
        <taxon>Asterinidae</taxon>
        <taxon>Patiria</taxon>
    </lineage>
</organism>
<protein>
    <recommendedName>
        <fullName evidence="5">Fork-head domain-containing protein</fullName>
    </recommendedName>
</protein>
<dbReference type="Gene3D" id="1.10.10.10">
    <property type="entry name" value="Winged helix-like DNA-binding domain superfamily/Winged helix DNA-binding domain"/>
    <property type="match status" value="1"/>
</dbReference>
<dbReference type="SMART" id="SM00339">
    <property type="entry name" value="FH"/>
    <property type="match status" value="1"/>
</dbReference>
<name>A0A914BTQ6_PATMI</name>
<dbReference type="InterPro" id="IPR030456">
    <property type="entry name" value="TF_fork_head_CS_2"/>
</dbReference>
<dbReference type="CDD" id="cd00059">
    <property type="entry name" value="FH_FOX"/>
    <property type="match status" value="1"/>
</dbReference>
<keyword evidence="7" id="KW-1185">Reference proteome</keyword>
<feature type="region of interest" description="Disordered" evidence="4">
    <location>
        <begin position="145"/>
        <end position="207"/>
    </location>
</feature>
<feature type="compositionally biased region" description="Polar residues" evidence="4">
    <location>
        <begin position="27"/>
        <end position="36"/>
    </location>
</feature>
<dbReference type="GO" id="GO:0000981">
    <property type="term" value="F:DNA-binding transcription factor activity, RNA polymerase II-specific"/>
    <property type="evidence" value="ECO:0007669"/>
    <property type="project" value="TreeGrafter"/>
</dbReference>
<sequence length="389" mass="42554">MTTTVKAEMNSDQLQSILESILASQMLTTPSPTNPAKTEAGPTVESTQTTAVLDDEERPDHSYMDLIVMALSSMPGRQGPLHDIYRYISGRFPFYTKNRKHWKNSVRHNLTLHKCFKRLDTETDGSPILLPGVKKPKTSPLWSLLWNPDECPEQHNTRKRNRNKSTSKKRKGGKSETAGKSSTAKEAKSTQQSDQPPPASQPSTDDPLTRIAMMLPEIGSREAVPPSSSSALNQGLVQPPQTPESDYCSLSSDHSPYIPGQSLSAKSTCSSVFEYPSARVPSLPVQDGVNRRFSPLPLLSVDDICAVLQCDDCPPGSPDSGTGADILHGFGWFDELTPAEHHPLCLADSLLDIAHQSLNFQPEPPAVSFFVPKVPVGRPLSVDTGLFTW</sequence>
<dbReference type="PROSITE" id="PS50039">
    <property type="entry name" value="FORK_HEAD_3"/>
    <property type="match status" value="1"/>
</dbReference>
<dbReference type="EnsemblMetazoa" id="XM_038223153.1">
    <property type="protein sequence ID" value="XP_038079081.1"/>
    <property type="gene ID" value="LOC119746291"/>
</dbReference>
<feature type="region of interest" description="Disordered" evidence="4">
    <location>
        <begin position="27"/>
        <end position="48"/>
    </location>
</feature>
<dbReference type="GO" id="GO:0009653">
    <property type="term" value="P:anatomical structure morphogenesis"/>
    <property type="evidence" value="ECO:0007669"/>
    <property type="project" value="TreeGrafter"/>
</dbReference>
<dbReference type="SUPFAM" id="SSF46785">
    <property type="entry name" value="Winged helix' DNA-binding domain"/>
    <property type="match status" value="1"/>
</dbReference>
<dbReference type="Pfam" id="PF00250">
    <property type="entry name" value="Forkhead"/>
    <property type="match status" value="1"/>
</dbReference>
<dbReference type="Proteomes" id="UP000887568">
    <property type="component" value="Unplaced"/>
</dbReference>
<proteinExistence type="predicted"/>
<evidence type="ECO:0000256" key="1">
    <source>
        <dbReference type="ARBA" id="ARBA00023125"/>
    </source>
</evidence>
<dbReference type="InterPro" id="IPR001766">
    <property type="entry name" value="Fork_head_dom"/>
</dbReference>
<comment type="subcellular location">
    <subcellularLocation>
        <location evidence="3">Nucleus</location>
    </subcellularLocation>
</comment>
<dbReference type="InterPro" id="IPR050211">
    <property type="entry name" value="FOX_domain-containing"/>
</dbReference>
<dbReference type="PANTHER" id="PTHR11829">
    <property type="entry name" value="FORKHEAD BOX PROTEIN"/>
    <property type="match status" value="1"/>
</dbReference>
<evidence type="ECO:0000256" key="3">
    <source>
        <dbReference type="PROSITE-ProRule" id="PRU00089"/>
    </source>
</evidence>
<evidence type="ECO:0000313" key="7">
    <source>
        <dbReference type="Proteomes" id="UP000887568"/>
    </source>
</evidence>
<evidence type="ECO:0000313" key="6">
    <source>
        <dbReference type="EnsemblMetazoa" id="XP_038079081.1"/>
    </source>
</evidence>
<feature type="domain" description="Fork-head" evidence="5">
    <location>
        <begin position="58"/>
        <end position="162"/>
    </location>
</feature>
<dbReference type="GeneID" id="119746291"/>
<feature type="region of interest" description="Disordered" evidence="4">
    <location>
        <begin position="221"/>
        <end position="253"/>
    </location>
</feature>